<dbReference type="GO" id="GO:0016615">
    <property type="term" value="F:malate dehydrogenase activity"/>
    <property type="evidence" value="ECO:0007669"/>
    <property type="project" value="InterPro"/>
</dbReference>
<dbReference type="FunFam" id="3.40.50.720:FF:000144">
    <property type="entry name" value="Malate dehydrogenase [NADP]"/>
    <property type="match status" value="1"/>
</dbReference>
<keyword evidence="5" id="KW-1185">Reference proteome</keyword>
<evidence type="ECO:0000313" key="4">
    <source>
        <dbReference type="EMBL" id="AWO95764.1"/>
    </source>
</evidence>
<name>A0A2U9AVR6_SCOMX</name>
<dbReference type="Proteomes" id="UP000246464">
    <property type="component" value="Chromosome 1"/>
</dbReference>
<dbReference type="InterPro" id="IPR010945">
    <property type="entry name" value="Malate_DH_type2"/>
</dbReference>
<dbReference type="Gene3D" id="3.40.50.720">
    <property type="entry name" value="NAD(P)-binding Rossmann-like Domain"/>
    <property type="match status" value="1"/>
</dbReference>
<dbReference type="Pfam" id="PF02866">
    <property type="entry name" value="Ldh_1_C"/>
    <property type="match status" value="1"/>
</dbReference>
<dbReference type="GO" id="GO:0006108">
    <property type="term" value="P:malate metabolic process"/>
    <property type="evidence" value="ECO:0007669"/>
    <property type="project" value="InterPro"/>
</dbReference>
<comment type="similarity">
    <text evidence="1">Belongs to the LDH/MDH superfamily. MDH type 2 family.</text>
</comment>
<dbReference type="InterPro" id="IPR022383">
    <property type="entry name" value="Lactate/malate_DH_C"/>
</dbReference>
<dbReference type="InterPro" id="IPR036291">
    <property type="entry name" value="NAD(P)-bd_dom_sf"/>
</dbReference>
<keyword evidence="2" id="KW-0560">Oxidoreductase</keyword>
<gene>
    <name evidence="4" type="ORF">SMAX5B_002422</name>
</gene>
<dbReference type="EMBL" id="CP026243">
    <property type="protein sequence ID" value="AWO95764.1"/>
    <property type="molecule type" value="Genomic_DNA"/>
</dbReference>
<evidence type="ECO:0000256" key="1">
    <source>
        <dbReference type="ARBA" id="ARBA00009613"/>
    </source>
</evidence>
<protein>
    <submittedName>
        <fullName evidence="4">Putative malate dehydrogenase 1B isoform 2</fullName>
    </submittedName>
</protein>
<evidence type="ECO:0000259" key="3">
    <source>
        <dbReference type="Pfam" id="PF02866"/>
    </source>
</evidence>
<evidence type="ECO:0000256" key="2">
    <source>
        <dbReference type="ARBA" id="ARBA00023002"/>
    </source>
</evidence>
<reference evidence="4 5" key="1">
    <citation type="submission" date="2017-12" db="EMBL/GenBank/DDBJ databases">
        <title>Integrating genomic resources of turbot (Scophthalmus maximus) in depth evaluation of genetic and physical mapping variation across individuals.</title>
        <authorList>
            <person name="Martinez P."/>
        </authorList>
    </citation>
    <scope>NUCLEOTIDE SEQUENCE [LARGE SCALE GENOMIC DNA]</scope>
</reference>
<dbReference type="SUPFAM" id="SSF51735">
    <property type="entry name" value="NAD(P)-binding Rossmann-fold domains"/>
    <property type="match status" value="1"/>
</dbReference>
<dbReference type="SUPFAM" id="SSF56327">
    <property type="entry name" value="LDH C-terminal domain-like"/>
    <property type="match status" value="1"/>
</dbReference>
<dbReference type="AlphaFoldDB" id="A0A2U9AVR6"/>
<organism evidence="4 5">
    <name type="scientific">Scophthalmus maximus</name>
    <name type="common">Turbot</name>
    <name type="synonym">Psetta maxima</name>
    <dbReference type="NCBI Taxonomy" id="52904"/>
    <lineage>
        <taxon>Eukaryota</taxon>
        <taxon>Metazoa</taxon>
        <taxon>Chordata</taxon>
        <taxon>Craniata</taxon>
        <taxon>Vertebrata</taxon>
        <taxon>Euteleostomi</taxon>
        <taxon>Actinopterygii</taxon>
        <taxon>Neopterygii</taxon>
        <taxon>Teleostei</taxon>
        <taxon>Neoteleostei</taxon>
        <taxon>Acanthomorphata</taxon>
        <taxon>Carangaria</taxon>
        <taxon>Pleuronectiformes</taxon>
        <taxon>Pleuronectoidei</taxon>
        <taxon>Scophthalmidae</taxon>
        <taxon>Scophthalmus</taxon>
    </lineage>
</organism>
<accession>A0A2U9AVR6</accession>
<proteinExistence type="inferred from homology"/>
<sequence length="506" mass="57076">MAKFVLAGKTDCPYYAKAELLADTLQHSLPNFKIHKISILPDEWEEWLEAICKRNGWKHEESPLVWRDLVDQGGKGMLLGGLCDFIEHCQDYYNITSDMPTDVMLSIAAENLETKMNLIVEEQLRASLFKPLHIWISSALSPTCEILIPNLFSAEVFRCVAISLHLLDLKADKEGMQGLKMEVEDLALPLLHQVSIHTDLEHAFREADVILLLEEQWSGDDDAENEGEQEQKKKQVKEISDRYTEYGRLINTRANKEVKVIVSGDSFVNLRCSLLTDNASFIDSDQFVAMATQLENEARAIIAKELRVKTSDVTDVIVWGNISGSFYIDLQRTKVFNFNGAIKGPAFFSQSLSKIVHDRKWFETSFQDLVRCQRAAVASKTCQAAAMSAANGILTILKAWNGTCSPDEVFSLGVVCPGRNIANGDYDFPDGIVLSVPVAFTDCKWSVLFDVAVGEELKERLQLSARELQEVSQATRNRDVDQTHFFIATVRYVFCFNMFTEVFPRC</sequence>
<feature type="domain" description="Lactate/malate dehydrogenase C-terminal" evidence="3">
    <location>
        <begin position="297"/>
        <end position="471"/>
    </location>
</feature>
<dbReference type="Gene3D" id="3.90.110.10">
    <property type="entry name" value="Lactate dehydrogenase/glycoside hydrolase, family 4, C-terminal"/>
    <property type="match status" value="1"/>
</dbReference>
<dbReference type="InterPro" id="IPR015955">
    <property type="entry name" value="Lactate_DH/Glyco_Ohase_4_C"/>
</dbReference>
<evidence type="ECO:0000313" key="5">
    <source>
        <dbReference type="Proteomes" id="UP000246464"/>
    </source>
</evidence>
<dbReference type="PANTHER" id="PTHR23382">
    <property type="entry name" value="MALATE DEHYDROGENASE"/>
    <property type="match status" value="1"/>
</dbReference>
<dbReference type="GO" id="GO:0016616">
    <property type="term" value="F:oxidoreductase activity, acting on the CH-OH group of donors, NAD or NADP as acceptor"/>
    <property type="evidence" value="ECO:0007669"/>
    <property type="project" value="InterPro"/>
</dbReference>